<protein>
    <submittedName>
        <fullName evidence="1">Uncharacterized protein</fullName>
    </submittedName>
</protein>
<gene>
    <name evidence="1" type="ORF">AGR3A_Cc300037</name>
</gene>
<evidence type="ECO:0000313" key="1">
    <source>
        <dbReference type="EMBL" id="CUX26104.1"/>
    </source>
</evidence>
<sequence>MAGEAIGRYRFAAELFTQQTGKGTFAHMRGAGNQDRQKGEGHAWLSLGCAGWPRYINGHRCSTRHPFAVTQAGFLMPRRVGWRGAEGPPAVLLLQPCPGLRFAQDLQHAALHVQRIAGNGAGAAIGLVVGWVGDVAGVVVSLAGKLADLFSGMFAGLQRHTKGCAAGADHRGFAACRLPVALNGFCGKSKVAAHHEGSGNHHYALHKNSSRNLRRPLLSRIGHEEMDAH</sequence>
<proteinExistence type="predicted"/>
<organism evidence="1 2">
    <name type="scientific">Agrobacterium tomkonis CFBP 6623</name>
    <dbReference type="NCBI Taxonomy" id="1183432"/>
    <lineage>
        <taxon>Bacteria</taxon>
        <taxon>Pseudomonadati</taxon>
        <taxon>Pseudomonadota</taxon>
        <taxon>Alphaproteobacteria</taxon>
        <taxon>Hyphomicrobiales</taxon>
        <taxon>Rhizobiaceae</taxon>
        <taxon>Rhizobium/Agrobacterium group</taxon>
        <taxon>Agrobacterium</taxon>
        <taxon>Agrobacterium tumefaciens complex</taxon>
    </lineage>
</organism>
<evidence type="ECO:0000313" key="2">
    <source>
        <dbReference type="Proteomes" id="UP000191988"/>
    </source>
</evidence>
<dbReference type="AlphaFoldDB" id="A0A1S7PTJ6"/>
<name>A0A1S7PTJ6_9HYPH</name>
<keyword evidence="2" id="KW-1185">Reference proteome</keyword>
<dbReference type="Proteomes" id="UP000191988">
    <property type="component" value="Unassembled WGS sequence"/>
</dbReference>
<accession>A0A1S7PTJ6</accession>
<reference evidence="2" key="1">
    <citation type="submission" date="2016-01" db="EMBL/GenBank/DDBJ databases">
        <authorList>
            <person name="Regsiter A."/>
            <person name="william w."/>
        </authorList>
    </citation>
    <scope>NUCLEOTIDE SEQUENCE [LARGE SCALE GENOMIC DNA]</scope>
    <source>
        <strain evidence="2">CFBP 6623</strain>
    </source>
</reference>
<dbReference type="EMBL" id="FBWK01000024">
    <property type="protein sequence ID" value="CUX26104.1"/>
    <property type="molecule type" value="Genomic_DNA"/>
</dbReference>